<evidence type="ECO:0000313" key="1">
    <source>
        <dbReference type="EMBL" id="MBW44038.1"/>
    </source>
</evidence>
<accession>A0A2M4ATX1</accession>
<proteinExistence type="predicted"/>
<name>A0A2M4ATX1_9DIPT</name>
<protein>
    <submittedName>
        <fullName evidence="1">Uncharacterized protein</fullName>
    </submittedName>
</protein>
<dbReference type="AlphaFoldDB" id="A0A2M4ATX1"/>
<dbReference type="EMBL" id="GGFK01010717">
    <property type="protein sequence ID" value="MBW44038.1"/>
    <property type="molecule type" value="Transcribed_RNA"/>
</dbReference>
<sequence length="107" mass="12101">MVLLAQGPWPFYTSEYVLELKINSLALYQKNQGSQSFGIGHYTSHRESINSNYHQDNINHLSVFENSYDCPSSALVLSVHHLEETRCQSLMGPLVAEAPLSFTAWIQ</sequence>
<organism evidence="1">
    <name type="scientific">Anopheles triannulatus</name>
    <dbReference type="NCBI Taxonomy" id="58253"/>
    <lineage>
        <taxon>Eukaryota</taxon>
        <taxon>Metazoa</taxon>
        <taxon>Ecdysozoa</taxon>
        <taxon>Arthropoda</taxon>
        <taxon>Hexapoda</taxon>
        <taxon>Insecta</taxon>
        <taxon>Pterygota</taxon>
        <taxon>Neoptera</taxon>
        <taxon>Endopterygota</taxon>
        <taxon>Diptera</taxon>
        <taxon>Nematocera</taxon>
        <taxon>Culicoidea</taxon>
        <taxon>Culicidae</taxon>
        <taxon>Anophelinae</taxon>
        <taxon>Anopheles</taxon>
    </lineage>
</organism>
<reference evidence="1" key="1">
    <citation type="submission" date="2018-01" db="EMBL/GenBank/DDBJ databases">
        <title>An insight into the sialome of Amazonian anophelines.</title>
        <authorList>
            <person name="Ribeiro J.M."/>
            <person name="Scarpassa V."/>
            <person name="Calvo E."/>
        </authorList>
    </citation>
    <scope>NUCLEOTIDE SEQUENCE</scope>
    <source>
        <tissue evidence="1">Salivary glands</tissue>
    </source>
</reference>